<reference evidence="1 2" key="2">
    <citation type="submission" date="2013-02" db="EMBL/GenBank/DDBJ databases">
        <title>The Genome Sequence of Plasmodium falciparum CAMP/Malaysia.</title>
        <authorList>
            <consortium name="The Broad Institute Genome Sequencing Platform"/>
            <consortium name="The Broad Institute Genome Sequencing Center for Infectious Disease"/>
            <person name="Neafsey D."/>
            <person name="Cheeseman I."/>
            <person name="Volkman S."/>
            <person name="Adams J."/>
            <person name="Walker B."/>
            <person name="Young S.K."/>
            <person name="Zeng Q."/>
            <person name="Gargeya S."/>
            <person name="Fitzgerald M."/>
            <person name="Haas B."/>
            <person name="Abouelleil A."/>
            <person name="Alvarado L."/>
            <person name="Arachchi H.M."/>
            <person name="Berlin A.M."/>
            <person name="Chapman S.B."/>
            <person name="Dewar J."/>
            <person name="Goldberg J."/>
            <person name="Griggs A."/>
            <person name="Gujja S."/>
            <person name="Hansen M."/>
            <person name="Howarth C."/>
            <person name="Imamovic A."/>
            <person name="Larimer J."/>
            <person name="McCowan C."/>
            <person name="Murphy C."/>
            <person name="Neiman D."/>
            <person name="Pearson M."/>
            <person name="Priest M."/>
            <person name="Roberts A."/>
            <person name="Saif S."/>
            <person name="Shea T."/>
            <person name="Sisk P."/>
            <person name="Sykes S."/>
            <person name="Wortman J."/>
            <person name="Nusbaum C."/>
            <person name="Birren B."/>
        </authorList>
    </citation>
    <scope>NUCLEOTIDE SEQUENCE [LARGE SCALE GENOMIC DNA]</scope>
    <source>
        <strain evidence="1 2">CAMP/Malaysia</strain>
    </source>
</reference>
<organism evidence="1 2">
    <name type="scientific">Plasmodium falciparum (isolate Camp / Malaysia)</name>
    <dbReference type="NCBI Taxonomy" id="5835"/>
    <lineage>
        <taxon>Eukaryota</taxon>
        <taxon>Sar</taxon>
        <taxon>Alveolata</taxon>
        <taxon>Apicomplexa</taxon>
        <taxon>Aconoidasida</taxon>
        <taxon>Haemosporida</taxon>
        <taxon>Plasmodiidae</taxon>
        <taxon>Plasmodium</taxon>
        <taxon>Plasmodium (Laverania)</taxon>
    </lineage>
</organism>
<protein>
    <submittedName>
        <fullName evidence="1">Uncharacterized protein</fullName>
    </submittedName>
</protein>
<dbReference type="Proteomes" id="UP000030694">
    <property type="component" value="Unassembled WGS sequence"/>
</dbReference>
<accession>A0A024XAF2</accession>
<evidence type="ECO:0000313" key="2">
    <source>
        <dbReference type="Proteomes" id="UP000030694"/>
    </source>
</evidence>
<name>A0A024XAF2_PLAFC</name>
<dbReference type="EMBL" id="KI927500">
    <property type="protein sequence ID" value="ETW62424.1"/>
    <property type="molecule type" value="Genomic_DNA"/>
</dbReference>
<dbReference type="OMA" id="YLEISVM"/>
<gene>
    <name evidence="1" type="ORF">PFMC_01611</name>
</gene>
<evidence type="ECO:0000313" key="1">
    <source>
        <dbReference type="EMBL" id="ETW62424.1"/>
    </source>
</evidence>
<reference evidence="1 2" key="1">
    <citation type="submission" date="2013-02" db="EMBL/GenBank/DDBJ databases">
        <title>The Genome Annotation of Plasmodium falciparum CAMP/Malaysia.</title>
        <authorList>
            <consortium name="The Broad Institute Genome Sequencing Platform"/>
            <consortium name="The Broad Institute Genome Sequencing Center for Infectious Disease"/>
            <person name="Neafsey D."/>
            <person name="Hoffman S."/>
            <person name="Volkman S."/>
            <person name="Rosenthal P."/>
            <person name="Walker B."/>
            <person name="Young S.K."/>
            <person name="Zeng Q."/>
            <person name="Gargeya S."/>
            <person name="Fitzgerald M."/>
            <person name="Haas B."/>
            <person name="Abouelleil A."/>
            <person name="Allen A.W."/>
            <person name="Alvarado L."/>
            <person name="Arachchi H.M."/>
            <person name="Berlin A.M."/>
            <person name="Chapman S.B."/>
            <person name="Gainer-Dewar J."/>
            <person name="Goldberg J."/>
            <person name="Griggs A."/>
            <person name="Gujja S."/>
            <person name="Hansen M."/>
            <person name="Howarth C."/>
            <person name="Imamovic A."/>
            <person name="Ireland A."/>
            <person name="Larimer J."/>
            <person name="McCowan C."/>
            <person name="Murphy C."/>
            <person name="Pearson M."/>
            <person name="Poon T.W."/>
            <person name="Priest M."/>
            <person name="Roberts A."/>
            <person name="Saif S."/>
            <person name="Shea T."/>
            <person name="Sisk P."/>
            <person name="Sykes S."/>
            <person name="Wortman J."/>
            <person name="Nusbaum C."/>
            <person name="Birren B."/>
        </authorList>
    </citation>
    <scope>NUCLEOTIDE SEQUENCE [LARGE SCALE GENOMIC DNA]</scope>
    <source>
        <strain evidence="1 2">CAMP/Malaysia</strain>
    </source>
</reference>
<sequence>MNAFLIILDIVIILFLCYKKKDYGILSSNIDILIYLEISVMAYYFILMYDFGVLYHLVYYENIKYYFCLFHFV</sequence>
<proteinExistence type="predicted"/>
<dbReference type="AlphaFoldDB" id="A0A024XAF2"/>